<evidence type="ECO:0000256" key="7">
    <source>
        <dbReference type="SAM" id="MobiDB-lite"/>
    </source>
</evidence>
<comment type="subcellular location">
    <subcellularLocation>
        <location evidence="1 6">Membrane</location>
        <topology evidence="1 6">Multi-pass membrane protein</topology>
    </subcellularLocation>
</comment>
<dbReference type="Pfam" id="PF04547">
    <property type="entry name" value="Anoctamin"/>
    <property type="match status" value="1"/>
</dbReference>
<feature type="domain" description="Anoctamin transmembrane" evidence="8">
    <location>
        <begin position="88"/>
        <end position="598"/>
    </location>
</feature>
<dbReference type="EMBL" id="CASHTH010000466">
    <property type="protein sequence ID" value="CAI8002176.1"/>
    <property type="molecule type" value="Genomic_DNA"/>
</dbReference>
<evidence type="ECO:0000313" key="10">
    <source>
        <dbReference type="Proteomes" id="UP001174909"/>
    </source>
</evidence>
<reference evidence="9" key="1">
    <citation type="submission" date="2023-03" db="EMBL/GenBank/DDBJ databases">
        <authorList>
            <person name="Steffen K."/>
            <person name="Cardenas P."/>
        </authorList>
    </citation>
    <scope>NUCLEOTIDE SEQUENCE</scope>
</reference>
<feature type="transmembrane region" description="Helical" evidence="6">
    <location>
        <begin position="268"/>
        <end position="292"/>
    </location>
</feature>
<feature type="transmembrane region" description="Helical" evidence="6">
    <location>
        <begin position="179"/>
        <end position="198"/>
    </location>
</feature>
<evidence type="ECO:0000313" key="9">
    <source>
        <dbReference type="EMBL" id="CAI8002176.1"/>
    </source>
</evidence>
<evidence type="ECO:0000256" key="5">
    <source>
        <dbReference type="ARBA" id="ARBA00023136"/>
    </source>
</evidence>
<dbReference type="PANTHER" id="PTHR12308:SF84">
    <property type="entry name" value="ANOCTAMIN"/>
    <property type="match status" value="1"/>
</dbReference>
<dbReference type="Proteomes" id="UP001174909">
    <property type="component" value="Unassembled WGS sequence"/>
</dbReference>
<dbReference type="PANTHER" id="PTHR12308">
    <property type="entry name" value="ANOCTAMIN"/>
    <property type="match status" value="1"/>
</dbReference>
<proteinExistence type="inferred from homology"/>
<organism evidence="9 10">
    <name type="scientific">Geodia barretti</name>
    <name type="common">Barrett's horny sponge</name>
    <dbReference type="NCBI Taxonomy" id="519541"/>
    <lineage>
        <taxon>Eukaryota</taxon>
        <taxon>Metazoa</taxon>
        <taxon>Porifera</taxon>
        <taxon>Demospongiae</taxon>
        <taxon>Heteroscleromorpha</taxon>
        <taxon>Tetractinellida</taxon>
        <taxon>Astrophorina</taxon>
        <taxon>Geodiidae</taxon>
        <taxon>Geodia</taxon>
    </lineage>
</organism>
<keyword evidence="5 6" id="KW-0472">Membrane</keyword>
<keyword evidence="4 6" id="KW-1133">Transmembrane helix</keyword>
<dbReference type="AlphaFoldDB" id="A0AA35W4L0"/>
<dbReference type="GO" id="GO:0005886">
    <property type="term" value="C:plasma membrane"/>
    <property type="evidence" value="ECO:0007669"/>
    <property type="project" value="TreeGrafter"/>
</dbReference>
<comment type="similarity">
    <text evidence="2 6">Belongs to the anoctamin family.</text>
</comment>
<evidence type="ECO:0000259" key="8">
    <source>
        <dbReference type="Pfam" id="PF04547"/>
    </source>
</evidence>
<evidence type="ECO:0000256" key="4">
    <source>
        <dbReference type="ARBA" id="ARBA00022989"/>
    </source>
</evidence>
<dbReference type="GO" id="GO:0005254">
    <property type="term" value="F:chloride channel activity"/>
    <property type="evidence" value="ECO:0007669"/>
    <property type="project" value="TreeGrafter"/>
</dbReference>
<dbReference type="InterPro" id="IPR049452">
    <property type="entry name" value="Anoctamin_TM"/>
</dbReference>
<feature type="transmembrane region" description="Helical" evidence="6">
    <location>
        <begin position="99"/>
        <end position="123"/>
    </location>
</feature>
<keyword evidence="3 6" id="KW-0812">Transmembrane</keyword>
<protein>
    <recommendedName>
        <fullName evidence="6">Anoctamin</fullName>
    </recommendedName>
</protein>
<gene>
    <name evidence="9" type="ORF">GBAR_LOCUS3344</name>
</gene>
<evidence type="ECO:0000256" key="6">
    <source>
        <dbReference type="RuleBase" id="RU280814"/>
    </source>
</evidence>
<evidence type="ECO:0000256" key="2">
    <source>
        <dbReference type="ARBA" id="ARBA00009671"/>
    </source>
</evidence>
<comment type="caution">
    <text evidence="9">The sequence shown here is derived from an EMBL/GenBank/DDBJ whole genome shotgun (WGS) entry which is preliminary data.</text>
</comment>
<feature type="transmembrane region" description="Helical" evidence="6">
    <location>
        <begin position="312"/>
        <end position="332"/>
    </location>
</feature>
<keyword evidence="10" id="KW-1185">Reference proteome</keyword>
<feature type="compositionally biased region" description="Polar residues" evidence="7">
    <location>
        <begin position="16"/>
        <end position="26"/>
    </location>
</feature>
<evidence type="ECO:0000256" key="1">
    <source>
        <dbReference type="ARBA" id="ARBA00004141"/>
    </source>
</evidence>
<name>A0AA35W4L0_GEOBA</name>
<feature type="transmembrane region" description="Helical" evidence="6">
    <location>
        <begin position="364"/>
        <end position="382"/>
    </location>
</feature>
<sequence>MTRTISSLMPRGAPSRGTSCRMPSTAKTRTKSECFVSFKPTASTDTTLSTRALPSPQTDEGVQTDRQLLQNQWSHPRNWYKQQPLNQVRRYFGEKVGIYFTWIGFYTAWLLPISLLGIVVFFYGLSTIPSSRNAVAYDTCETARSFFYMCPVCDEKCDFWYLGDTCNFSHVNQLFDNGGTVFFALIMSFWAVLFLEFWKRRQFYLQYDWDMLGYESAEERARPEFEQRIKRYIRDCKTENAREKFFVYNPVLERKEYVQPAHWFWPKVLATFSILISMVAVVIAIVFSVLLYRLAIAGLLYRAVSGISGGPSIGDIAVSITGAVIQLVAIIVMNKVYEYLAYELTNWELHRTQSEYDDSFITKMYLFQFVNFYSSLFYVAFFKGNLTGFPGGFNRIGGLRLDECSTYGCMLELTIQLGIIFVGKQILNNATELGVPYLMRLIKIIRHKEEQEEDVYTRWEKDYDLVPQSVHGLFYEYLELVIQYGFVTVFVAAFPLAPLFALLNNWIEIRLDAHKYVNVLRRPISERSQDIGAWYAILSVVSNVAVLTNALLIAITSNFVGFEVYTRGGYDEMYDGREDVFPFQPIVPIGEEAADQGLSGYANWSSTSFLVSTLVDGEAFPAFTAQSLEFLSDDGEPVEIVNGTSDVVPLYLPFIDMDCIEDMDLDRNWNRSCVDGNTVKVRVVHYNETEDDIQSAFTENGYRRFYERQECRRMVVNTTSDNASPDRGGLGDCFNPNSTCRLVGSWKKGGNLILAYLTYPLPHYLL</sequence>
<feature type="region of interest" description="Disordered" evidence="7">
    <location>
        <begin position="1"/>
        <end position="26"/>
    </location>
</feature>
<evidence type="ECO:0000256" key="3">
    <source>
        <dbReference type="ARBA" id="ARBA00022692"/>
    </source>
</evidence>
<comment type="caution">
    <text evidence="6">Lacks conserved residue(s) required for the propagation of feature annotation.</text>
</comment>
<dbReference type="InterPro" id="IPR007632">
    <property type="entry name" value="Anoctamin"/>
</dbReference>
<feature type="transmembrane region" description="Helical" evidence="6">
    <location>
        <begin position="481"/>
        <end position="503"/>
    </location>
</feature>
<accession>A0AA35W4L0</accession>
<feature type="transmembrane region" description="Helical" evidence="6">
    <location>
        <begin position="531"/>
        <end position="555"/>
    </location>
</feature>